<dbReference type="EMBL" id="CAKKLH010000002">
    <property type="protein sequence ID" value="CAH0098458.1"/>
    <property type="molecule type" value="Genomic_DNA"/>
</dbReference>
<evidence type="ECO:0000313" key="1">
    <source>
        <dbReference type="EMBL" id="CAH0098458.1"/>
    </source>
</evidence>
<evidence type="ECO:0000313" key="2">
    <source>
        <dbReference type="Proteomes" id="UP000789390"/>
    </source>
</evidence>
<name>A0A8J2W972_9CRUS</name>
<comment type="caution">
    <text evidence="1">The sequence shown here is derived from an EMBL/GenBank/DDBJ whole genome shotgun (WGS) entry which is preliminary data.</text>
</comment>
<dbReference type="AlphaFoldDB" id="A0A8J2W972"/>
<accession>A0A8J2W972</accession>
<dbReference type="Proteomes" id="UP000789390">
    <property type="component" value="Unassembled WGS sequence"/>
</dbReference>
<protein>
    <submittedName>
        <fullName evidence="1">Uncharacterized protein</fullName>
    </submittedName>
</protein>
<gene>
    <name evidence="1" type="ORF">DGAL_LOCUS536</name>
</gene>
<organism evidence="1 2">
    <name type="scientific">Daphnia galeata</name>
    <dbReference type="NCBI Taxonomy" id="27404"/>
    <lineage>
        <taxon>Eukaryota</taxon>
        <taxon>Metazoa</taxon>
        <taxon>Ecdysozoa</taxon>
        <taxon>Arthropoda</taxon>
        <taxon>Crustacea</taxon>
        <taxon>Branchiopoda</taxon>
        <taxon>Diplostraca</taxon>
        <taxon>Cladocera</taxon>
        <taxon>Anomopoda</taxon>
        <taxon>Daphniidae</taxon>
        <taxon>Daphnia</taxon>
    </lineage>
</organism>
<sequence>MDISNNTMGRLHTEASSSTVDFSSQQVFQPGNTICRLGNTDASASNMDLSTQKTIHPGTFFIKVVMKISMEYIIHWSHIIGLILKLSSFLSMDHHI</sequence>
<reference evidence="1" key="1">
    <citation type="submission" date="2021-11" db="EMBL/GenBank/DDBJ databases">
        <authorList>
            <person name="Schell T."/>
        </authorList>
    </citation>
    <scope>NUCLEOTIDE SEQUENCE</scope>
    <source>
        <strain evidence="1">M5</strain>
    </source>
</reference>
<proteinExistence type="predicted"/>
<keyword evidence="2" id="KW-1185">Reference proteome</keyword>